<name>A0AAD6Y4H0_9AGAR</name>
<dbReference type="AlphaFoldDB" id="A0AAD6Y4H0"/>
<dbReference type="EMBL" id="JARJCW010000061">
    <property type="protein sequence ID" value="KAJ7200882.1"/>
    <property type="molecule type" value="Genomic_DNA"/>
</dbReference>
<sequence length="231" mass="26131">MRPSTSTCTYSRSRSTPLRSSHLWLLALYASQTPLAQTFSNRYVTLTPLNEADLDQQLVSRVYADRVGAGWSCEEVSGRDGTSDSLPLVQFARDRQLNEAEEVLEEVLQKMRDEHCLRGDEPTLDDLLYPLIEREDLNPEYLRFSDGKEGISEIVRHVQGEAGDNDDPEPGLKFSSKDALDAAGLLEKILRERPDLEMAMSLGTQLRNFRSAITQEAEENKVQRSISSYFK</sequence>
<gene>
    <name evidence="1" type="ORF">GGX14DRAFT_571892</name>
</gene>
<proteinExistence type="predicted"/>
<organism evidence="1 2">
    <name type="scientific">Mycena pura</name>
    <dbReference type="NCBI Taxonomy" id="153505"/>
    <lineage>
        <taxon>Eukaryota</taxon>
        <taxon>Fungi</taxon>
        <taxon>Dikarya</taxon>
        <taxon>Basidiomycota</taxon>
        <taxon>Agaricomycotina</taxon>
        <taxon>Agaricomycetes</taxon>
        <taxon>Agaricomycetidae</taxon>
        <taxon>Agaricales</taxon>
        <taxon>Marasmiineae</taxon>
        <taxon>Mycenaceae</taxon>
        <taxon>Mycena</taxon>
    </lineage>
</organism>
<keyword evidence="2" id="KW-1185">Reference proteome</keyword>
<comment type="caution">
    <text evidence="1">The sequence shown here is derived from an EMBL/GenBank/DDBJ whole genome shotgun (WGS) entry which is preliminary data.</text>
</comment>
<dbReference type="Proteomes" id="UP001219525">
    <property type="component" value="Unassembled WGS sequence"/>
</dbReference>
<reference evidence="1" key="1">
    <citation type="submission" date="2023-03" db="EMBL/GenBank/DDBJ databases">
        <title>Massive genome expansion in bonnet fungi (Mycena s.s.) driven by repeated elements and novel gene families across ecological guilds.</title>
        <authorList>
            <consortium name="Lawrence Berkeley National Laboratory"/>
            <person name="Harder C.B."/>
            <person name="Miyauchi S."/>
            <person name="Viragh M."/>
            <person name="Kuo A."/>
            <person name="Thoen E."/>
            <person name="Andreopoulos B."/>
            <person name="Lu D."/>
            <person name="Skrede I."/>
            <person name="Drula E."/>
            <person name="Henrissat B."/>
            <person name="Morin E."/>
            <person name="Kohler A."/>
            <person name="Barry K."/>
            <person name="LaButti K."/>
            <person name="Morin E."/>
            <person name="Salamov A."/>
            <person name="Lipzen A."/>
            <person name="Mereny Z."/>
            <person name="Hegedus B."/>
            <person name="Baldrian P."/>
            <person name="Stursova M."/>
            <person name="Weitz H."/>
            <person name="Taylor A."/>
            <person name="Grigoriev I.V."/>
            <person name="Nagy L.G."/>
            <person name="Martin F."/>
            <person name="Kauserud H."/>
        </authorList>
    </citation>
    <scope>NUCLEOTIDE SEQUENCE</scope>
    <source>
        <strain evidence="1">9144</strain>
    </source>
</reference>
<evidence type="ECO:0000313" key="1">
    <source>
        <dbReference type="EMBL" id="KAJ7200882.1"/>
    </source>
</evidence>
<accession>A0AAD6Y4H0</accession>
<protein>
    <submittedName>
        <fullName evidence="1">Uncharacterized protein</fullName>
    </submittedName>
</protein>
<evidence type="ECO:0000313" key="2">
    <source>
        <dbReference type="Proteomes" id="UP001219525"/>
    </source>
</evidence>